<name>A0AAV5TTK4_9BILA</name>
<sequence length="67" mass="7345">PSHSSPHSSHQMARGAVGWRFSRFSFTFSSRVSQDCAVANDRLLFYTIKPDCSIPVATGAIPSAQFK</sequence>
<dbReference type="EMBL" id="BTSX01000004">
    <property type="protein sequence ID" value="GMS97810.1"/>
    <property type="molecule type" value="Genomic_DNA"/>
</dbReference>
<gene>
    <name evidence="1" type="ORF">PENTCL1PPCAC_19985</name>
</gene>
<keyword evidence="2" id="KW-1185">Reference proteome</keyword>
<accession>A0AAV5TTK4</accession>
<dbReference type="AlphaFoldDB" id="A0AAV5TTK4"/>
<reference evidence="1" key="1">
    <citation type="submission" date="2023-10" db="EMBL/GenBank/DDBJ databases">
        <title>Genome assembly of Pristionchus species.</title>
        <authorList>
            <person name="Yoshida K."/>
            <person name="Sommer R.J."/>
        </authorList>
    </citation>
    <scope>NUCLEOTIDE SEQUENCE</scope>
    <source>
        <strain evidence="1">RS0144</strain>
    </source>
</reference>
<proteinExistence type="predicted"/>
<dbReference type="Proteomes" id="UP001432027">
    <property type="component" value="Unassembled WGS sequence"/>
</dbReference>
<comment type="caution">
    <text evidence="1">The sequence shown here is derived from an EMBL/GenBank/DDBJ whole genome shotgun (WGS) entry which is preliminary data.</text>
</comment>
<feature type="non-terminal residue" evidence="1">
    <location>
        <position position="67"/>
    </location>
</feature>
<protein>
    <submittedName>
        <fullName evidence="1">Uncharacterized protein</fullName>
    </submittedName>
</protein>
<evidence type="ECO:0000313" key="1">
    <source>
        <dbReference type="EMBL" id="GMS97810.1"/>
    </source>
</evidence>
<organism evidence="1 2">
    <name type="scientific">Pristionchus entomophagus</name>
    <dbReference type="NCBI Taxonomy" id="358040"/>
    <lineage>
        <taxon>Eukaryota</taxon>
        <taxon>Metazoa</taxon>
        <taxon>Ecdysozoa</taxon>
        <taxon>Nematoda</taxon>
        <taxon>Chromadorea</taxon>
        <taxon>Rhabditida</taxon>
        <taxon>Rhabditina</taxon>
        <taxon>Diplogasteromorpha</taxon>
        <taxon>Diplogasteroidea</taxon>
        <taxon>Neodiplogasteridae</taxon>
        <taxon>Pristionchus</taxon>
    </lineage>
</organism>
<evidence type="ECO:0000313" key="2">
    <source>
        <dbReference type="Proteomes" id="UP001432027"/>
    </source>
</evidence>
<feature type="non-terminal residue" evidence="1">
    <location>
        <position position="1"/>
    </location>
</feature>